<sequence>MTHSCDFLGQPSHQGSFGSQLQRSASPIITLPPPEQTSSTLEDLHNINPPYTMQPSTDRKPESFAAGDPQRIHQVSSFGAPLQKKQWYERPFESTTSVFEDPKALRGVSSFEAPVQKKQWYGRPFEGTPVEFGNPQITHQFSPFGAPEGAKDPYYFPLSPIEKMPVSFGAPKPPPISTATSAFGRPSSPRFESHPFATSPRFASRPSFLGDQSDDEFDDDSVDEFDEFRAKKARKMINPEVEVGDKVDGPI</sequence>
<accession>A0A319DMN6</accession>
<protein>
    <submittedName>
        <fullName evidence="2">Uncharacterized protein</fullName>
    </submittedName>
</protein>
<feature type="compositionally biased region" description="Polar residues" evidence="1">
    <location>
        <begin position="11"/>
        <end position="27"/>
    </location>
</feature>
<feature type="region of interest" description="Disordered" evidence="1">
    <location>
        <begin position="1"/>
        <end position="68"/>
    </location>
</feature>
<evidence type="ECO:0000313" key="2">
    <source>
        <dbReference type="EMBL" id="PYH98836.1"/>
    </source>
</evidence>
<feature type="compositionally biased region" description="Acidic residues" evidence="1">
    <location>
        <begin position="212"/>
        <end position="226"/>
    </location>
</feature>
<keyword evidence="3" id="KW-1185">Reference proteome</keyword>
<reference evidence="2 3" key="1">
    <citation type="submission" date="2018-02" db="EMBL/GenBank/DDBJ databases">
        <title>The genomes of Aspergillus section Nigri reveals drivers in fungal speciation.</title>
        <authorList>
            <consortium name="DOE Joint Genome Institute"/>
            <person name="Vesth T.C."/>
            <person name="Nybo J."/>
            <person name="Theobald S."/>
            <person name="Brandl J."/>
            <person name="Frisvad J.C."/>
            <person name="Nielsen K.F."/>
            <person name="Lyhne E.K."/>
            <person name="Kogle M.E."/>
            <person name="Kuo A."/>
            <person name="Riley R."/>
            <person name="Clum A."/>
            <person name="Nolan M."/>
            <person name="Lipzen A."/>
            <person name="Salamov A."/>
            <person name="Henrissat B."/>
            <person name="Wiebenga A."/>
            <person name="De vries R.P."/>
            <person name="Grigoriev I.V."/>
            <person name="Mortensen U.H."/>
            <person name="Andersen M.R."/>
            <person name="Baker S.E."/>
        </authorList>
    </citation>
    <scope>NUCLEOTIDE SEQUENCE [LARGE SCALE GENOMIC DNA]</scope>
    <source>
        <strain evidence="2 3">CBS 707.79</strain>
    </source>
</reference>
<dbReference type="Proteomes" id="UP000247810">
    <property type="component" value="Unassembled WGS sequence"/>
</dbReference>
<evidence type="ECO:0000313" key="3">
    <source>
        <dbReference type="Proteomes" id="UP000247810"/>
    </source>
</evidence>
<evidence type="ECO:0000256" key="1">
    <source>
        <dbReference type="SAM" id="MobiDB-lite"/>
    </source>
</evidence>
<dbReference type="VEuPathDB" id="FungiDB:BO71DRAFT_394992"/>
<organism evidence="2 3">
    <name type="scientific">Aspergillus ellipticus CBS 707.79</name>
    <dbReference type="NCBI Taxonomy" id="1448320"/>
    <lineage>
        <taxon>Eukaryota</taxon>
        <taxon>Fungi</taxon>
        <taxon>Dikarya</taxon>
        <taxon>Ascomycota</taxon>
        <taxon>Pezizomycotina</taxon>
        <taxon>Eurotiomycetes</taxon>
        <taxon>Eurotiomycetidae</taxon>
        <taxon>Eurotiales</taxon>
        <taxon>Aspergillaceae</taxon>
        <taxon>Aspergillus</taxon>
        <taxon>Aspergillus subgen. Circumdati</taxon>
    </lineage>
</organism>
<name>A0A319DMN6_9EURO</name>
<gene>
    <name evidence="2" type="ORF">BO71DRAFT_394992</name>
</gene>
<proteinExistence type="predicted"/>
<dbReference type="EMBL" id="KZ825808">
    <property type="protein sequence ID" value="PYH98836.1"/>
    <property type="molecule type" value="Genomic_DNA"/>
</dbReference>
<feature type="region of interest" description="Disordered" evidence="1">
    <location>
        <begin position="167"/>
        <end position="251"/>
    </location>
</feature>
<dbReference type="AlphaFoldDB" id="A0A319DMN6"/>